<reference evidence="2 3" key="1">
    <citation type="submission" date="2020-01" db="EMBL/GenBank/DDBJ databases">
        <authorList>
            <person name="Sixt B."/>
            <person name="Schulz F."/>
            <person name="Kostanjsek R."/>
            <person name="Koestlbacher S."/>
            <person name="Collingro A."/>
            <person name="Toenshoff E."/>
            <person name="Horn M."/>
        </authorList>
    </citation>
    <scope>NUCLEOTIDE SEQUENCE [LARGE SCALE GENOMIC DNA]</scope>
    <source>
        <strain evidence="2 3">15C</strain>
    </source>
</reference>
<accession>A0ABX8YYX5</accession>
<protein>
    <submittedName>
        <fullName evidence="2">Uncharacterized protein</fullName>
    </submittedName>
</protein>
<proteinExistence type="predicted"/>
<evidence type="ECO:0000313" key="2">
    <source>
        <dbReference type="EMBL" id="QZA58551.1"/>
    </source>
</evidence>
<dbReference type="Proteomes" id="UP000822862">
    <property type="component" value="Chromosome"/>
</dbReference>
<organism evidence="2 3">
    <name type="scientific">Candidatus Rhabdochlamydia porcellionis</name>
    <dbReference type="NCBI Taxonomy" id="225148"/>
    <lineage>
        <taxon>Bacteria</taxon>
        <taxon>Pseudomonadati</taxon>
        <taxon>Chlamydiota</taxon>
        <taxon>Chlamydiia</taxon>
        <taxon>Parachlamydiales</taxon>
        <taxon>Candidatus Rhabdochlamydiaceae</taxon>
        <taxon>Candidatus Rhabdochlamydia</taxon>
    </lineage>
</organism>
<reference evidence="2 3" key="2">
    <citation type="submission" date="2021-05" db="EMBL/GenBank/DDBJ databases">
        <title>Ecology and evolution of chlamydial symbionts of arthropods.</title>
        <authorList>
            <person name="Halter T."/>
            <person name="Sixt B.S."/>
            <person name="Toenshoff E.R."/>
            <person name="Koestlbacher S."/>
            <person name="Schulz F."/>
            <person name="Kostanjsek R."/>
            <person name="Collingro A."/>
            <person name="Hendrickx F."/>
            <person name="Horn M."/>
        </authorList>
    </citation>
    <scope>NUCLEOTIDE SEQUENCE [LARGE SCALE GENOMIC DNA]</scope>
    <source>
        <strain evidence="2 3">15C</strain>
    </source>
</reference>
<evidence type="ECO:0000256" key="1">
    <source>
        <dbReference type="SAM" id="MobiDB-lite"/>
    </source>
</evidence>
<gene>
    <name evidence="2" type="ORF">RHAB15C_0000427</name>
</gene>
<evidence type="ECO:0000313" key="3">
    <source>
        <dbReference type="Proteomes" id="UP000822862"/>
    </source>
</evidence>
<dbReference type="RefSeq" id="WP_281422366.1">
    <property type="nucleotide sequence ID" value="NZ_CP075585.1"/>
</dbReference>
<name>A0ABX8YYX5_9BACT</name>
<keyword evidence="3" id="KW-1185">Reference proteome</keyword>
<feature type="region of interest" description="Disordered" evidence="1">
    <location>
        <begin position="1"/>
        <end position="40"/>
    </location>
</feature>
<dbReference type="EMBL" id="CP075585">
    <property type="protein sequence ID" value="QZA58551.1"/>
    <property type="molecule type" value="Genomic_DNA"/>
</dbReference>
<sequence>MGSFKDGSDITEGSEGKEGSDSIEYTPHHYSQVAELSCSH</sequence>